<dbReference type="Proteomes" id="UP001151760">
    <property type="component" value="Unassembled WGS sequence"/>
</dbReference>
<organism evidence="1 2">
    <name type="scientific">Tanacetum coccineum</name>
    <dbReference type="NCBI Taxonomy" id="301880"/>
    <lineage>
        <taxon>Eukaryota</taxon>
        <taxon>Viridiplantae</taxon>
        <taxon>Streptophyta</taxon>
        <taxon>Embryophyta</taxon>
        <taxon>Tracheophyta</taxon>
        <taxon>Spermatophyta</taxon>
        <taxon>Magnoliopsida</taxon>
        <taxon>eudicotyledons</taxon>
        <taxon>Gunneridae</taxon>
        <taxon>Pentapetalae</taxon>
        <taxon>asterids</taxon>
        <taxon>campanulids</taxon>
        <taxon>Asterales</taxon>
        <taxon>Asteraceae</taxon>
        <taxon>Asteroideae</taxon>
        <taxon>Anthemideae</taxon>
        <taxon>Anthemidinae</taxon>
        <taxon>Tanacetum</taxon>
    </lineage>
</organism>
<evidence type="ECO:0000313" key="2">
    <source>
        <dbReference type="Proteomes" id="UP001151760"/>
    </source>
</evidence>
<evidence type="ECO:0000313" key="1">
    <source>
        <dbReference type="EMBL" id="GJT94216.1"/>
    </source>
</evidence>
<protein>
    <submittedName>
        <fullName evidence="1">Uncharacterized protein</fullName>
    </submittedName>
</protein>
<dbReference type="EMBL" id="BQNB010020275">
    <property type="protein sequence ID" value="GJT94216.1"/>
    <property type="molecule type" value="Genomic_DNA"/>
</dbReference>
<keyword evidence="2" id="KW-1185">Reference proteome</keyword>
<sequence length="148" mass="17027">MENSLALNQKLDELIESLKLLHKKTNKEDLAKHEYREQQDLSFENANFESQAPPSFDVYIPLVIIVVIMESLVKKKQKGAILELKRRHLKKVEFCINTSYPAKKIRHISASSSQERVLINSRSGVSTTLQYAVCTAIHQSKIRIKHIE</sequence>
<proteinExistence type="predicted"/>
<comment type="caution">
    <text evidence="1">The sequence shown here is derived from an EMBL/GenBank/DDBJ whole genome shotgun (WGS) entry which is preliminary data.</text>
</comment>
<reference evidence="1" key="1">
    <citation type="journal article" date="2022" name="Int. J. Mol. Sci.">
        <title>Draft Genome of Tanacetum Coccineum: Genomic Comparison of Closely Related Tanacetum-Family Plants.</title>
        <authorList>
            <person name="Yamashiro T."/>
            <person name="Shiraishi A."/>
            <person name="Nakayama K."/>
            <person name="Satake H."/>
        </authorList>
    </citation>
    <scope>NUCLEOTIDE SEQUENCE</scope>
</reference>
<name>A0ABQ5I258_9ASTR</name>
<accession>A0ABQ5I258</accession>
<reference evidence="1" key="2">
    <citation type="submission" date="2022-01" db="EMBL/GenBank/DDBJ databases">
        <authorList>
            <person name="Yamashiro T."/>
            <person name="Shiraishi A."/>
            <person name="Satake H."/>
            <person name="Nakayama K."/>
        </authorList>
    </citation>
    <scope>NUCLEOTIDE SEQUENCE</scope>
</reference>
<gene>
    <name evidence="1" type="ORF">Tco_1083061</name>
</gene>